<dbReference type="PANTHER" id="PTHR45694">
    <property type="entry name" value="GLUTAREDOXIN 2"/>
    <property type="match status" value="1"/>
</dbReference>
<dbReference type="EMBL" id="CP038231">
    <property type="protein sequence ID" value="QDH12947.1"/>
    <property type="molecule type" value="Genomic_DNA"/>
</dbReference>
<evidence type="ECO:0000256" key="6">
    <source>
        <dbReference type="ARBA" id="ARBA00023284"/>
    </source>
</evidence>
<dbReference type="AlphaFoldDB" id="A0A4Y6U919"/>
<dbReference type="PRINTS" id="PR00160">
    <property type="entry name" value="GLUTAREDOXIN"/>
</dbReference>
<keyword evidence="10" id="KW-1185">Reference proteome</keyword>
<protein>
    <recommendedName>
        <fullName evidence="7">Glutaredoxin</fullName>
    </recommendedName>
</protein>
<dbReference type="InterPro" id="IPR002109">
    <property type="entry name" value="Glutaredoxin"/>
</dbReference>
<dbReference type="PROSITE" id="PS00195">
    <property type="entry name" value="GLUTAREDOXIN_1"/>
    <property type="match status" value="1"/>
</dbReference>
<evidence type="ECO:0000313" key="10">
    <source>
        <dbReference type="Proteomes" id="UP000318709"/>
    </source>
</evidence>
<keyword evidence="4 7" id="KW-0249">Electron transport</keyword>
<evidence type="ECO:0000256" key="5">
    <source>
        <dbReference type="ARBA" id="ARBA00023157"/>
    </source>
</evidence>
<dbReference type="InterPro" id="IPR036249">
    <property type="entry name" value="Thioredoxin-like_sf"/>
</dbReference>
<evidence type="ECO:0000256" key="4">
    <source>
        <dbReference type="ARBA" id="ARBA00022982"/>
    </source>
</evidence>
<name>A0A4Y6U919_9PROT</name>
<dbReference type="CDD" id="cd03418">
    <property type="entry name" value="GRX_GRXb_1_3_like"/>
    <property type="match status" value="1"/>
</dbReference>
<dbReference type="RefSeq" id="WP_141442589.1">
    <property type="nucleotide sequence ID" value="NZ_CP038231.1"/>
</dbReference>
<evidence type="ECO:0000256" key="7">
    <source>
        <dbReference type="RuleBase" id="RU364065"/>
    </source>
</evidence>
<dbReference type="GO" id="GO:0015038">
    <property type="term" value="F:glutathione disulfide oxidoreductase activity"/>
    <property type="evidence" value="ECO:0007669"/>
    <property type="project" value="UniProtKB-UniRule"/>
</dbReference>
<evidence type="ECO:0000256" key="3">
    <source>
        <dbReference type="ARBA" id="ARBA00022448"/>
    </source>
</evidence>
<feature type="domain" description="Glutaredoxin" evidence="8">
    <location>
        <begin position="4"/>
        <end position="62"/>
    </location>
</feature>
<dbReference type="NCBIfam" id="TIGR02181">
    <property type="entry name" value="GRX_bact"/>
    <property type="match status" value="1"/>
</dbReference>
<keyword evidence="6 7" id="KW-0676">Redox-active center</keyword>
<dbReference type="GO" id="GO:0045454">
    <property type="term" value="P:cell redox homeostasis"/>
    <property type="evidence" value="ECO:0007669"/>
    <property type="project" value="InterPro"/>
</dbReference>
<dbReference type="InterPro" id="IPR011767">
    <property type="entry name" value="GLR_AS"/>
</dbReference>
<dbReference type="InterPro" id="IPR014025">
    <property type="entry name" value="Glutaredoxin_subgr"/>
</dbReference>
<dbReference type="GO" id="GO:0034599">
    <property type="term" value="P:cellular response to oxidative stress"/>
    <property type="evidence" value="ECO:0007669"/>
    <property type="project" value="TreeGrafter"/>
</dbReference>
<comment type="function">
    <text evidence="1 7">Has a glutathione-disulfide oxidoreductase activity in the presence of NADPH and glutathione reductase. Reduces low molecular weight disulfides and proteins.</text>
</comment>
<sequence>MPKIEIFTQPGCPYCHRAVALLQAKGVPFTEINAPHGTAEREEAIKRSGGQRTVPQIFVDGVSLGGCDDLMKLDQTGKLDPLLGKK</sequence>
<evidence type="ECO:0000313" key="9">
    <source>
        <dbReference type="EMBL" id="QDH12947.1"/>
    </source>
</evidence>
<dbReference type="SUPFAM" id="SSF52833">
    <property type="entry name" value="Thioredoxin-like"/>
    <property type="match status" value="1"/>
</dbReference>
<dbReference type="InterPro" id="IPR011900">
    <property type="entry name" value="GRX_bact"/>
</dbReference>
<dbReference type="PROSITE" id="PS51354">
    <property type="entry name" value="GLUTAREDOXIN_2"/>
    <property type="match status" value="1"/>
</dbReference>
<evidence type="ECO:0000259" key="8">
    <source>
        <dbReference type="Pfam" id="PF00462"/>
    </source>
</evidence>
<dbReference type="GO" id="GO:0005737">
    <property type="term" value="C:cytoplasm"/>
    <property type="evidence" value="ECO:0007669"/>
    <property type="project" value="TreeGrafter"/>
</dbReference>
<proteinExistence type="inferred from homology"/>
<gene>
    <name evidence="9" type="primary">grxC</name>
    <name evidence="9" type="ORF">E3E12_00605</name>
</gene>
<keyword evidence="5" id="KW-1015">Disulfide bond</keyword>
<dbReference type="OrthoDB" id="9814618at2"/>
<accession>A0A4Y6U919</accession>
<dbReference type="Proteomes" id="UP000318709">
    <property type="component" value="Chromosome"/>
</dbReference>
<evidence type="ECO:0000256" key="1">
    <source>
        <dbReference type="ARBA" id="ARBA00002549"/>
    </source>
</evidence>
<comment type="similarity">
    <text evidence="2 7">Belongs to the glutaredoxin family.</text>
</comment>
<reference evidence="9 10" key="1">
    <citation type="submission" date="2019-03" db="EMBL/GenBank/DDBJ databases">
        <title>The complete genome sequence of Swingsia_sp. F3b2 LMG30590(T).</title>
        <authorList>
            <person name="Chua K.-O."/>
            <person name="Chan K.-G."/>
            <person name="See-Too W.-S."/>
        </authorList>
    </citation>
    <scope>NUCLEOTIDE SEQUENCE [LARGE SCALE GENOMIC DNA]</scope>
    <source>
        <strain evidence="9 10">F3b2</strain>
    </source>
</reference>
<keyword evidence="7" id="KW-0963">Cytoplasm</keyword>
<organism evidence="9 10">
    <name type="scientific">Formicincola oecophyllae</name>
    <dbReference type="NCBI Taxonomy" id="2558361"/>
    <lineage>
        <taxon>Bacteria</taxon>
        <taxon>Pseudomonadati</taxon>
        <taxon>Pseudomonadota</taxon>
        <taxon>Alphaproteobacteria</taxon>
        <taxon>Acetobacterales</taxon>
        <taxon>Acetobacteraceae</taxon>
        <taxon>Formicincola</taxon>
    </lineage>
</organism>
<keyword evidence="3 7" id="KW-0813">Transport</keyword>
<dbReference type="KEGG" id="swf:E3E12_00605"/>
<dbReference type="Pfam" id="PF00462">
    <property type="entry name" value="Glutaredoxin"/>
    <property type="match status" value="1"/>
</dbReference>
<evidence type="ECO:0000256" key="2">
    <source>
        <dbReference type="ARBA" id="ARBA00007787"/>
    </source>
</evidence>
<dbReference type="Gene3D" id="3.40.30.10">
    <property type="entry name" value="Glutaredoxin"/>
    <property type="match status" value="1"/>
</dbReference>
<dbReference type="PANTHER" id="PTHR45694:SF18">
    <property type="entry name" value="GLUTAREDOXIN-1-RELATED"/>
    <property type="match status" value="1"/>
</dbReference>